<evidence type="ECO:0000313" key="5">
    <source>
        <dbReference type="EMBL" id="CAA7601215.1"/>
    </source>
</evidence>
<gene>
    <name evidence="5" type="ORF">DEACI_1868</name>
    <name evidence="6" type="ORF">DEACI_2983</name>
</gene>
<evidence type="ECO:0000256" key="2">
    <source>
        <dbReference type="ARBA" id="ARBA00022598"/>
    </source>
</evidence>
<dbReference type="GO" id="GO:0031956">
    <property type="term" value="F:medium-chain fatty acid-CoA ligase activity"/>
    <property type="evidence" value="ECO:0007669"/>
    <property type="project" value="TreeGrafter"/>
</dbReference>
<evidence type="ECO:0000259" key="4">
    <source>
        <dbReference type="Pfam" id="PF13193"/>
    </source>
</evidence>
<dbReference type="PROSITE" id="PS00455">
    <property type="entry name" value="AMP_BINDING"/>
    <property type="match status" value="1"/>
</dbReference>
<organism evidence="5">
    <name type="scientific">Acididesulfobacillus acetoxydans</name>
    <dbReference type="NCBI Taxonomy" id="1561005"/>
    <lineage>
        <taxon>Bacteria</taxon>
        <taxon>Bacillati</taxon>
        <taxon>Bacillota</taxon>
        <taxon>Clostridia</taxon>
        <taxon>Eubacteriales</taxon>
        <taxon>Peptococcaceae</taxon>
        <taxon>Acididesulfobacillus</taxon>
    </lineage>
</organism>
<sequence length="562" mass="63127">MSIEWFPPILEEKKGFYPQDIYEEALQRYPTVAELVTRKAEENGDKIWLISGEEKYSFKEVDRLTDNLVAGFYEMGMRSGDKIAIFALNSPQWIFSYFAILKLGAIPVTVNTAFIKEPLIYNLKAAEAKYLVLDARLLEAYREVEEELDNIQSLVIIGEHQNESFSKLHKKYQFLEALLTVTSNPAVKAVELPKDPCAMILTSGTTGRSKVVVDSNAQFITTALFMLDVGGVTGDSVVYVYLPLFHIMALDLATISSLLANATMVLVEKFSPATFWDEIKKYHITHFHAVGPILEMLFKLPPSSLEQEHGSLTAIAYSSKEVWLEAKRRFNLSLTGGYGSTEVGIPISSPYDIVVAGENPPGRCGLVGPHVEARIMDEQGHFLPVGRTGEIVVRPKIPWTIFLEYYGMPQQTVEAFKGLWFHTGDAGYFDEAGYLYFVDRVKDAIRRRGENISSYDVEQLLLKDPQVAEATVIPAPSEVGEDEVMAVIVPKVGETISPQDIIDYCVENMPFFWVPRYIRIVGGLPRTPTGRIEKFKLQNEGLTADTFDLAGYRSEKRKGFKH</sequence>
<dbReference type="PANTHER" id="PTHR43201">
    <property type="entry name" value="ACYL-COA SYNTHETASE"/>
    <property type="match status" value="1"/>
</dbReference>
<dbReference type="KEGG" id="aacx:DEACI_1868"/>
<evidence type="ECO:0000256" key="1">
    <source>
        <dbReference type="ARBA" id="ARBA00006432"/>
    </source>
</evidence>
<dbReference type="GO" id="GO:0006631">
    <property type="term" value="P:fatty acid metabolic process"/>
    <property type="evidence" value="ECO:0007669"/>
    <property type="project" value="TreeGrafter"/>
</dbReference>
<keyword evidence="7" id="KW-1185">Reference proteome</keyword>
<dbReference type="Proteomes" id="UP001071230">
    <property type="component" value="Unassembled WGS sequence"/>
</dbReference>
<dbReference type="InterPro" id="IPR042099">
    <property type="entry name" value="ANL_N_sf"/>
</dbReference>
<dbReference type="EMBL" id="CDGJ01000082">
    <property type="protein sequence ID" value="CEJ08506.1"/>
    <property type="molecule type" value="Genomic_DNA"/>
</dbReference>
<evidence type="ECO:0000313" key="7">
    <source>
        <dbReference type="Proteomes" id="UP001071230"/>
    </source>
</evidence>
<dbReference type="Proteomes" id="UP000836597">
    <property type="component" value="Chromosome"/>
</dbReference>
<dbReference type="RefSeq" id="WP_240984773.1">
    <property type="nucleotide sequence ID" value="NZ_CDGJ01000082.1"/>
</dbReference>
<dbReference type="SUPFAM" id="SSF56801">
    <property type="entry name" value="Acetyl-CoA synthetase-like"/>
    <property type="match status" value="1"/>
</dbReference>
<keyword evidence="2 6" id="KW-0436">Ligase</keyword>
<evidence type="ECO:0000259" key="3">
    <source>
        <dbReference type="Pfam" id="PF00501"/>
    </source>
</evidence>
<accession>A0A8S0Y2U8</accession>
<dbReference type="AlphaFoldDB" id="A0A8S0Y2U8"/>
<dbReference type="PANTHER" id="PTHR43201:SF5">
    <property type="entry name" value="MEDIUM-CHAIN ACYL-COA LIGASE ACSF2, MITOCHONDRIAL"/>
    <property type="match status" value="1"/>
</dbReference>
<proteinExistence type="inferred from homology"/>
<dbReference type="InterPro" id="IPR020845">
    <property type="entry name" value="AMP-binding_CS"/>
</dbReference>
<reference evidence="5" key="2">
    <citation type="submission" date="2020-01" db="EMBL/GenBank/DDBJ databases">
        <authorList>
            <person name="Hornung B."/>
        </authorList>
    </citation>
    <scope>NUCLEOTIDE SEQUENCE</scope>
    <source>
        <strain evidence="5">PacBioINE</strain>
    </source>
</reference>
<evidence type="ECO:0000313" key="6">
    <source>
        <dbReference type="EMBL" id="CEJ08506.1"/>
    </source>
</evidence>
<dbReference type="Pfam" id="PF13193">
    <property type="entry name" value="AMP-binding_C"/>
    <property type="match status" value="1"/>
</dbReference>
<feature type="domain" description="AMP-dependent synthetase/ligase" evidence="3">
    <location>
        <begin position="37"/>
        <end position="396"/>
    </location>
</feature>
<dbReference type="InterPro" id="IPR025110">
    <property type="entry name" value="AMP-bd_C"/>
</dbReference>
<dbReference type="Gene3D" id="3.40.50.12780">
    <property type="entry name" value="N-terminal domain of ligase-like"/>
    <property type="match status" value="1"/>
</dbReference>
<dbReference type="EMBL" id="LR746496">
    <property type="protein sequence ID" value="CAA7601215.1"/>
    <property type="molecule type" value="Genomic_DNA"/>
</dbReference>
<dbReference type="Gene3D" id="3.30.300.30">
    <property type="match status" value="1"/>
</dbReference>
<name>A0A8S0Y2U8_9FIRM</name>
<protein>
    <submittedName>
        <fullName evidence="5">AMP-dependent synthetase/ligase</fullName>
    </submittedName>
    <submittedName>
        <fullName evidence="6">Long-chain-fatty-acid--CoA ligase</fullName>
    </submittedName>
</protein>
<comment type="similarity">
    <text evidence="1">Belongs to the ATP-dependent AMP-binding enzyme family.</text>
</comment>
<dbReference type="InterPro" id="IPR045851">
    <property type="entry name" value="AMP-bd_C_sf"/>
</dbReference>
<dbReference type="InterPro" id="IPR000873">
    <property type="entry name" value="AMP-dep_synth/lig_dom"/>
</dbReference>
<reference evidence="6" key="1">
    <citation type="submission" date="2014-11" db="EMBL/GenBank/DDBJ databases">
        <authorList>
            <person name="Hornung B.V."/>
        </authorList>
    </citation>
    <scope>NUCLEOTIDE SEQUENCE</scope>
    <source>
        <strain evidence="6">INE</strain>
    </source>
</reference>
<dbReference type="Pfam" id="PF00501">
    <property type="entry name" value="AMP-binding"/>
    <property type="match status" value="1"/>
</dbReference>
<feature type="domain" description="AMP-binding enzyme C-terminal" evidence="4">
    <location>
        <begin position="457"/>
        <end position="530"/>
    </location>
</feature>